<dbReference type="InterPro" id="IPR003346">
    <property type="entry name" value="Transposase_20"/>
</dbReference>
<dbReference type="PANTHER" id="PTHR33055">
    <property type="entry name" value="TRANSPOSASE FOR INSERTION SEQUENCE ELEMENT IS1111A"/>
    <property type="match status" value="1"/>
</dbReference>
<proteinExistence type="predicted"/>
<dbReference type="Pfam" id="PF02371">
    <property type="entry name" value="Transposase_20"/>
    <property type="match status" value="1"/>
</dbReference>
<feature type="domain" description="Transposase IS110-like N-terminal" evidence="1">
    <location>
        <begin position="13"/>
        <end position="157"/>
    </location>
</feature>
<dbReference type="InterPro" id="IPR002525">
    <property type="entry name" value="Transp_IS110-like_N"/>
</dbReference>
<reference evidence="3 4" key="1">
    <citation type="submission" date="2016-10" db="EMBL/GenBank/DDBJ databases">
        <authorList>
            <person name="de Groot N.N."/>
        </authorList>
    </citation>
    <scope>NUCLEOTIDE SEQUENCE [LARGE SCALE GENOMIC DNA]</scope>
    <source>
        <strain evidence="3 4">DSM 44215</strain>
    </source>
</reference>
<name>A0A1H2LMM7_9ACTN</name>
<dbReference type="GO" id="GO:0003677">
    <property type="term" value="F:DNA binding"/>
    <property type="evidence" value="ECO:0007669"/>
    <property type="project" value="InterPro"/>
</dbReference>
<feature type="domain" description="Transposase IS116/IS110/IS902 C-terminal" evidence="2">
    <location>
        <begin position="237"/>
        <end position="319"/>
    </location>
</feature>
<dbReference type="InterPro" id="IPR047650">
    <property type="entry name" value="Transpos_IS110"/>
</dbReference>
<dbReference type="NCBIfam" id="NF033542">
    <property type="entry name" value="transpos_IS110"/>
    <property type="match status" value="1"/>
</dbReference>
<protein>
    <submittedName>
        <fullName evidence="3">Transposase</fullName>
    </submittedName>
</protein>
<accession>A0A1H2LMM7</accession>
<gene>
    <name evidence="3" type="ORF">SAMN04488548_136553</name>
</gene>
<evidence type="ECO:0000313" key="3">
    <source>
        <dbReference type="EMBL" id="SDU81636.1"/>
    </source>
</evidence>
<dbReference type="GO" id="GO:0006313">
    <property type="term" value="P:DNA transposition"/>
    <property type="evidence" value="ECO:0007669"/>
    <property type="project" value="InterPro"/>
</dbReference>
<dbReference type="Proteomes" id="UP000183180">
    <property type="component" value="Unassembled WGS sequence"/>
</dbReference>
<dbReference type="AlphaFoldDB" id="A0A1H2LMM7"/>
<dbReference type="EMBL" id="FNLM01000036">
    <property type="protein sequence ID" value="SDU81636.1"/>
    <property type="molecule type" value="Genomic_DNA"/>
</dbReference>
<dbReference type="Pfam" id="PF01548">
    <property type="entry name" value="DEDD_Tnp_IS110"/>
    <property type="match status" value="1"/>
</dbReference>
<dbReference type="PANTHER" id="PTHR33055:SF16">
    <property type="entry name" value="TRANSPOSASE FOR INSERTION SEQUENCE ELEMENT IS1547"/>
    <property type="match status" value="1"/>
</dbReference>
<evidence type="ECO:0000259" key="2">
    <source>
        <dbReference type="Pfam" id="PF02371"/>
    </source>
</evidence>
<evidence type="ECO:0000259" key="1">
    <source>
        <dbReference type="Pfam" id="PF01548"/>
    </source>
</evidence>
<dbReference type="RefSeq" id="WP_074853944.1">
    <property type="nucleotide sequence ID" value="NZ_FNLM01000036.1"/>
</dbReference>
<evidence type="ECO:0000313" key="4">
    <source>
        <dbReference type="Proteomes" id="UP000183180"/>
    </source>
</evidence>
<sequence length="372" mass="40324">MTPTMIDTQVVVLGVDTHQRTHPAAIVAADGRPLADREFPTTTAGYTEMWQWACGFGRIEHAAVESSASYGAGLTRMLTDHGVTVIEVNTPDLPRRYAHGKTDQLDAYAAAMAVITGRATAVAKDTRGAVESIRMLALARTSAVEEATRIGNQIRDLCTTAPVEFADQARQARTIAARAAFIAGLPVPADTAELSGPAAAFVRAARSLLERHRLARREVGSLTRELERLLATVVPTLLSRPQIGPVTAARLVITAGDNVERMRTEATFAKLVGAAPLPASSGKTSRHRLNRGGDRQANSALHMIAVGRMKSHAPTRAYVERRSAEHKTKKDIIRCLKRYIAREVFRDLTTDLGTLDKLWDRLASLAPQGGEW</sequence>
<dbReference type="GO" id="GO:0004803">
    <property type="term" value="F:transposase activity"/>
    <property type="evidence" value="ECO:0007669"/>
    <property type="project" value="InterPro"/>
</dbReference>
<organism evidence="3 4">
    <name type="scientific">Gordonia westfalica</name>
    <dbReference type="NCBI Taxonomy" id="158898"/>
    <lineage>
        <taxon>Bacteria</taxon>
        <taxon>Bacillati</taxon>
        <taxon>Actinomycetota</taxon>
        <taxon>Actinomycetes</taxon>
        <taxon>Mycobacteriales</taxon>
        <taxon>Gordoniaceae</taxon>
        <taxon>Gordonia</taxon>
    </lineage>
</organism>